<evidence type="ECO:0000313" key="2">
    <source>
        <dbReference type="Proteomes" id="UP000248882"/>
    </source>
</evidence>
<reference evidence="1 2" key="1">
    <citation type="submission" date="2018-06" db="EMBL/GenBank/DDBJ databases">
        <title>Genomic Encyclopedia of Archaeal and Bacterial Type Strains, Phase II (KMG-II): from individual species to whole genera.</title>
        <authorList>
            <person name="Goeker M."/>
        </authorList>
    </citation>
    <scope>NUCLEOTIDE SEQUENCE [LARGE SCALE GENOMIC DNA]</scope>
    <source>
        <strain evidence="1 2">DSM 19830</strain>
    </source>
</reference>
<dbReference type="AlphaFoldDB" id="A0A2W7R7F7"/>
<comment type="caution">
    <text evidence="1">The sequence shown here is derived from an EMBL/GenBank/DDBJ whole genome shotgun (WGS) entry which is preliminary data.</text>
</comment>
<dbReference type="PANTHER" id="PTHR10151:SF120">
    <property type="entry name" value="BIS(5'-ADENOSYL)-TRIPHOSPHATASE"/>
    <property type="match status" value="1"/>
</dbReference>
<organism evidence="1 2">
    <name type="scientific">Algoriphagus chordae</name>
    <dbReference type="NCBI Taxonomy" id="237019"/>
    <lineage>
        <taxon>Bacteria</taxon>
        <taxon>Pseudomonadati</taxon>
        <taxon>Bacteroidota</taxon>
        <taxon>Cytophagia</taxon>
        <taxon>Cytophagales</taxon>
        <taxon>Cyclobacteriaceae</taxon>
        <taxon>Algoriphagus</taxon>
    </lineage>
</organism>
<accession>A0A2W7R7F7</accession>
<name>A0A2W7R7F7_9BACT</name>
<dbReference type="Gene3D" id="3.40.720.10">
    <property type="entry name" value="Alkaline Phosphatase, subunit A"/>
    <property type="match status" value="1"/>
</dbReference>
<evidence type="ECO:0000313" key="1">
    <source>
        <dbReference type="EMBL" id="PZX56768.1"/>
    </source>
</evidence>
<dbReference type="CDD" id="cd00016">
    <property type="entry name" value="ALP_like"/>
    <property type="match status" value="1"/>
</dbReference>
<dbReference type="Pfam" id="PF01663">
    <property type="entry name" value="Phosphodiest"/>
    <property type="match status" value="1"/>
</dbReference>
<dbReference type="GO" id="GO:0016787">
    <property type="term" value="F:hydrolase activity"/>
    <property type="evidence" value="ECO:0007669"/>
    <property type="project" value="UniProtKB-ARBA"/>
</dbReference>
<dbReference type="Proteomes" id="UP000248882">
    <property type="component" value="Unassembled WGS sequence"/>
</dbReference>
<dbReference type="RefSeq" id="WP_111316783.1">
    <property type="nucleotide sequence ID" value="NZ_QKZT01000002.1"/>
</dbReference>
<dbReference type="PANTHER" id="PTHR10151">
    <property type="entry name" value="ECTONUCLEOTIDE PYROPHOSPHATASE/PHOSPHODIESTERASE"/>
    <property type="match status" value="1"/>
</dbReference>
<dbReference type="SUPFAM" id="SSF53649">
    <property type="entry name" value="Alkaline phosphatase-like"/>
    <property type="match status" value="1"/>
</dbReference>
<dbReference type="OrthoDB" id="279982at2"/>
<dbReference type="InterPro" id="IPR017850">
    <property type="entry name" value="Alkaline_phosphatase_core_sf"/>
</dbReference>
<keyword evidence="2" id="KW-1185">Reference proteome</keyword>
<proteinExistence type="predicted"/>
<dbReference type="InterPro" id="IPR002591">
    <property type="entry name" value="Phosphodiest/P_Trfase"/>
</dbReference>
<protein>
    <submittedName>
        <fullName evidence="1">Type I phosphodiesterase/nucleotide pyrophosphatase</fullName>
    </submittedName>
</protein>
<gene>
    <name evidence="1" type="ORF">LV85_00701</name>
</gene>
<dbReference type="EMBL" id="QKZT01000002">
    <property type="protein sequence ID" value="PZX56768.1"/>
    <property type="molecule type" value="Genomic_DNA"/>
</dbReference>
<sequence length="297" mass="32349">MKHLFIISLLLVFAFQNKGLSQVKKAKHVILIGFDGLGSYAFPKAEMPNLKKLMEGGSYSLEARTVLPSSSAVNWASMLMGAGPTAHGFTEWGSKTPEIPPYEVTKYGIFPSIFSLIRDQNPKAKTAAIFSWGGIGPLVEKDAIDVVYNGETEDLCLDRAIEVIKEGETTFMFLHLSEPDGVGHNIGHDTPEYYEELKTVDSKIKQIVDAVASAGLTEETIIMLSSDHGGVGKGHGGKSLEEIYIPWIISGPGVKTNHQINDLIMTYDTGATIAWILGLDVPQSWRGKPVGDSFDSY</sequence>